<dbReference type="InParanoid" id="A0A165D5X4"/>
<gene>
    <name evidence="2" type="ORF">CALCODRAFT_520918</name>
</gene>
<feature type="region of interest" description="Disordered" evidence="1">
    <location>
        <begin position="69"/>
        <end position="88"/>
    </location>
</feature>
<dbReference type="Proteomes" id="UP000076842">
    <property type="component" value="Unassembled WGS sequence"/>
</dbReference>
<sequence>MIFPAAPVSPDSMERTRPIPSRGLSLSYRDLEAIEECSCGNEDCDGHHDKKKEEVGYFPAPMSDALGFYSPTSSSSRGSTSSSSTLSTYTPLLPSTKLVRARAELLHRLPWSRSASLLCSLPDSGKEGEVWRAPKEFVPIHQVHQLPIPPDDSQGEYAVPPHRMWQPTRSRMHVVETVEQFHLDTEQLDTERFEAQRVEEEAGEDALEQAVRECLCIAREEAREDLRDDAEKDQSRRPRLWERRVLGFQLKVRPSFLRSAGRSQSTWF</sequence>
<dbReference type="EMBL" id="KV424077">
    <property type="protein sequence ID" value="KZT52142.1"/>
    <property type="molecule type" value="Genomic_DNA"/>
</dbReference>
<feature type="compositionally biased region" description="Low complexity" evidence="1">
    <location>
        <begin position="70"/>
        <end position="88"/>
    </location>
</feature>
<evidence type="ECO:0000313" key="3">
    <source>
        <dbReference type="Proteomes" id="UP000076842"/>
    </source>
</evidence>
<reference evidence="2 3" key="1">
    <citation type="journal article" date="2016" name="Mol. Biol. Evol.">
        <title>Comparative Genomics of Early-Diverging Mushroom-Forming Fungi Provides Insights into the Origins of Lignocellulose Decay Capabilities.</title>
        <authorList>
            <person name="Nagy L.G."/>
            <person name="Riley R."/>
            <person name="Tritt A."/>
            <person name="Adam C."/>
            <person name="Daum C."/>
            <person name="Floudas D."/>
            <person name="Sun H."/>
            <person name="Yadav J.S."/>
            <person name="Pangilinan J."/>
            <person name="Larsson K.H."/>
            <person name="Matsuura K."/>
            <person name="Barry K."/>
            <person name="Labutti K."/>
            <person name="Kuo R."/>
            <person name="Ohm R.A."/>
            <person name="Bhattacharya S.S."/>
            <person name="Shirouzu T."/>
            <person name="Yoshinaga Y."/>
            <person name="Martin F.M."/>
            <person name="Grigoriev I.V."/>
            <person name="Hibbett D.S."/>
        </authorList>
    </citation>
    <scope>NUCLEOTIDE SEQUENCE [LARGE SCALE GENOMIC DNA]</scope>
    <source>
        <strain evidence="2 3">HHB12733</strain>
    </source>
</reference>
<proteinExistence type="predicted"/>
<keyword evidence="3" id="KW-1185">Reference proteome</keyword>
<evidence type="ECO:0000313" key="2">
    <source>
        <dbReference type="EMBL" id="KZT52142.1"/>
    </source>
</evidence>
<organism evidence="2 3">
    <name type="scientific">Calocera cornea HHB12733</name>
    <dbReference type="NCBI Taxonomy" id="1353952"/>
    <lineage>
        <taxon>Eukaryota</taxon>
        <taxon>Fungi</taxon>
        <taxon>Dikarya</taxon>
        <taxon>Basidiomycota</taxon>
        <taxon>Agaricomycotina</taxon>
        <taxon>Dacrymycetes</taxon>
        <taxon>Dacrymycetales</taxon>
        <taxon>Dacrymycetaceae</taxon>
        <taxon>Calocera</taxon>
    </lineage>
</organism>
<accession>A0A165D5X4</accession>
<protein>
    <submittedName>
        <fullName evidence="2">Uncharacterized protein</fullName>
    </submittedName>
</protein>
<dbReference type="OrthoDB" id="10507785at2759"/>
<evidence type="ECO:0000256" key="1">
    <source>
        <dbReference type="SAM" id="MobiDB-lite"/>
    </source>
</evidence>
<name>A0A165D5X4_9BASI</name>
<feature type="region of interest" description="Disordered" evidence="1">
    <location>
        <begin position="1"/>
        <end position="21"/>
    </location>
</feature>
<dbReference type="AlphaFoldDB" id="A0A165D5X4"/>